<evidence type="ECO:0000313" key="2">
    <source>
        <dbReference type="Proteomes" id="UP000267251"/>
    </source>
</evidence>
<protein>
    <submittedName>
        <fullName evidence="1">Uncharacterized protein</fullName>
    </submittedName>
</protein>
<accession>A0A4P9Y4Z2</accession>
<dbReference type="Proteomes" id="UP000267251">
    <property type="component" value="Unassembled WGS sequence"/>
</dbReference>
<dbReference type="EMBL" id="KZ987910">
    <property type="protein sequence ID" value="RKP13973.1"/>
    <property type="molecule type" value="Genomic_DNA"/>
</dbReference>
<organism evidence="1 2">
    <name type="scientific">Piptocephalis cylindrospora</name>
    <dbReference type="NCBI Taxonomy" id="1907219"/>
    <lineage>
        <taxon>Eukaryota</taxon>
        <taxon>Fungi</taxon>
        <taxon>Fungi incertae sedis</taxon>
        <taxon>Zoopagomycota</taxon>
        <taxon>Zoopagomycotina</taxon>
        <taxon>Zoopagomycetes</taxon>
        <taxon>Zoopagales</taxon>
        <taxon>Piptocephalidaceae</taxon>
        <taxon>Piptocephalis</taxon>
    </lineage>
</organism>
<name>A0A4P9Y4Z2_9FUNG</name>
<reference evidence="2" key="1">
    <citation type="journal article" date="2018" name="Nat. Microbiol.">
        <title>Leveraging single-cell genomics to expand the fungal tree of life.</title>
        <authorList>
            <person name="Ahrendt S.R."/>
            <person name="Quandt C.A."/>
            <person name="Ciobanu D."/>
            <person name="Clum A."/>
            <person name="Salamov A."/>
            <person name="Andreopoulos B."/>
            <person name="Cheng J.F."/>
            <person name="Woyke T."/>
            <person name="Pelin A."/>
            <person name="Henrissat B."/>
            <person name="Reynolds N.K."/>
            <person name="Benny G.L."/>
            <person name="Smith M.E."/>
            <person name="James T.Y."/>
            <person name="Grigoriev I.V."/>
        </authorList>
    </citation>
    <scope>NUCLEOTIDE SEQUENCE [LARGE SCALE GENOMIC DNA]</scope>
</reference>
<proteinExistence type="predicted"/>
<evidence type="ECO:0000313" key="1">
    <source>
        <dbReference type="EMBL" id="RKP13973.1"/>
    </source>
</evidence>
<dbReference type="AlphaFoldDB" id="A0A4P9Y4Z2"/>
<gene>
    <name evidence="1" type="ORF">BJ684DRAFT_19585</name>
</gene>
<sequence length="197" mass="22946">MAPPKLEVLELCDDLIHRLENFELGRGDHWRIRLWCLYKTPPYGSRRNMFEGTQSAMTRHISRTTSGATPTYDSPPHIATEAFACLWDALRQEKQMELMKDPLFIYLRRVERKKFIGKDPKLTIRSFWDEMNLRRHPKAKTAPFTTCKSLLDVVSSFSATVQYYCDKTHAGHSTDNFNALSILYYVMVRYGGLEAYP</sequence>
<keyword evidence="2" id="KW-1185">Reference proteome</keyword>